<accession>A0A0B6YK71</accession>
<feature type="non-terminal residue" evidence="2">
    <location>
        <position position="1"/>
    </location>
</feature>
<gene>
    <name evidence="2" type="primary">ORF28012</name>
</gene>
<evidence type="ECO:0000313" key="2">
    <source>
        <dbReference type="EMBL" id="CEK56587.1"/>
    </source>
</evidence>
<organism evidence="2">
    <name type="scientific">Arion vulgaris</name>
    <dbReference type="NCBI Taxonomy" id="1028688"/>
    <lineage>
        <taxon>Eukaryota</taxon>
        <taxon>Metazoa</taxon>
        <taxon>Spiralia</taxon>
        <taxon>Lophotrochozoa</taxon>
        <taxon>Mollusca</taxon>
        <taxon>Gastropoda</taxon>
        <taxon>Heterobranchia</taxon>
        <taxon>Euthyneura</taxon>
        <taxon>Panpulmonata</taxon>
        <taxon>Eupulmonata</taxon>
        <taxon>Stylommatophora</taxon>
        <taxon>Helicina</taxon>
        <taxon>Arionoidea</taxon>
        <taxon>Arionidae</taxon>
        <taxon>Arion</taxon>
    </lineage>
</organism>
<protein>
    <submittedName>
        <fullName evidence="2">Uncharacterized protein</fullName>
    </submittedName>
</protein>
<name>A0A0B6YK71_9EUPU</name>
<feature type="compositionally biased region" description="Polar residues" evidence="1">
    <location>
        <begin position="1"/>
        <end position="29"/>
    </location>
</feature>
<dbReference type="AlphaFoldDB" id="A0A0B6YK71"/>
<reference evidence="2" key="1">
    <citation type="submission" date="2014-12" db="EMBL/GenBank/DDBJ databases">
        <title>Insight into the proteome of Arion vulgaris.</title>
        <authorList>
            <person name="Aradska J."/>
            <person name="Bulat T."/>
            <person name="Smidak R."/>
            <person name="Sarate P."/>
            <person name="Gangsoo J."/>
            <person name="Sialana F."/>
            <person name="Bilban M."/>
            <person name="Lubec G."/>
        </authorList>
    </citation>
    <scope>NUCLEOTIDE SEQUENCE</scope>
    <source>
        <tissue evidence="2">Skin</tissue>
    </source>
</reference>
<dbReference type="EMBL" id="HACG01009722">
    <property type="protein sequence ID" value="CEK56587.1"/>
    <property type="molecule type" value="Transcribed_RNA"/>
</dbReference>
<evidence type="ECO:0000256" key="1">
    <source>
        <dbReference type="SAM" id="MobiDB-lite"/>
    </source>
</evidence>
<proteinExistence type="predicted"/>
<feature type="non-terminal residue" evidence="2">
    <location>
        <position position="81"/>
    </location>
</feature>
<sequence length="81" mass="8501">VWGNSLSSAGEGSRSHVSQTSESFRSSAVASAERLTQHMQEGPGYFAASIGQIGSVHPQPETRNYHILPGDLCAGAEATEN</sequence>
<feature type="region of interest" description="Disordered" evidence="1">
    <location>
        <begin position="1"/>
        <end position="36"/>
    </location>
</feature>